<keyword evidence="1" id="KW-0812">Transmembrane</keyword>
<comment type="caution">
    <text evidence="3">The sequence shown here is derived from an EMBL/GenBank/DDBJ whole genome shotgun (WGS) entry which is preliminary data.</text>
</comment>
<protein>
    <submittedName>
        <fullName evidence="3">GerMN domain-containing protein</fullName>
    </submittedName>
</protein>
<reference evidence="3" key="2">
    <citation type="journal article" date="2021" name="PeerJ">
        <title>Extensive microbial diversity within the chicken gut microbiome revealed by metagenomics and culture.</title>
        <authorList>
            <person name="Gilroy R."/>
            <person name="Ravi A."/>
            <person name="Getino M."/>
            <person name="Pursley I."/>
            <person name="Horton D.L."/>
            <person name="Alikhan N.F."/>
            <person name="Baker D."/>
            <person name="Gharbi K."/>
            <person name="Hall N."/>
            <person name="Watson M."/>
            <person name="Adriaenssens E.M."/>
            <person name="Foster-Nyarko E."/>
            <person name="Jarju S."/>
            <person name="Secka A."/>
            <person name="Antonio M."/>
            <person name="Oren A."/>
            <person name="Chaudhuri R.R."/>
            <person name="La Ragione R."/>
            <person name="Hildebrand F."/>
            <person name="Pallen M.J."/>
        </authorList>
    </citation>
    <scope>NUCLEOTIDE SEQUENCE</scope>
    <source>
        <strain evidence="3">14508</strain>
    </source>
</reference>
<keyword evidence="1" id="KW-0472">Membrane</keyword>
<name>A0A9D1G8F6_9FIRM</name>
<dbReference type="InterPro" id="IPR019606">
    <property type="entry name" value="GerMN"/>
</dbReference>
<evidence type="ECO:0000259" key="2">
    <source>
        <dbReference type="SMART" id="SM00909"/>
    </source>
</evidence>
<reference evidence="3" key="1">
    <citation type="submission" date="2020-10" db="EMBL/GenBank/DDBJ databases">
        <authorList>
            <person name="Gilroy R."/>
        </authorList>
    </citation>
    <scope>NUCLEOTIDE SEQUENCE</scope>
    <source>
        <strain evidence="3">14508</strain>
    </source>
</reference>
<evidence type="ECO:0000313" key="3">
    <source>
        <dbReference type="EMBL" id="HIT17205.1"/>
    </source>
</evidence>
<accession>A0A9D1G8F6</accession>
<evidence type="ECO:0000313" key="4">
    <source>
        <dbReference type="Proteomes" id="UP000886893"/>
    </source>
</evidence>
<organism evidence="3 4">
    <name type="scientific">Candidatus Caccosoma faecigallinarum</name>
    <dbReference type="NCBI Taxonomy" id="2840720"/>
    <lineage>
        <taxon>Bacteria</taxon>
        <taxon>Bacillati</taxon>
        <taxon>Bacillota</taxon>
        <taxon>Bacillota incertae sedis</taxon>
        <taxon>Candidatus Caccosoma</taxon>
    </lineage>
</organism>
<feature type="domain" description="GerMN" evidence="2">
    <location>
        <begin position="79"/>
        <end position="168"/>
    </location>
</feature>
<dbReference type="SMART" id="SM00909">
    <property type="entry name" value="Germane"/>
    <property type="match status" value="1"/>
</dbReference>
<dbReference type="Pfam" id="PF10646">
    <property type="entry name" value="Germane"/>
    <property type="match status" value="1"/>
</dbReference>
<feature type="transmembrane region" description="Helical" evidence="1">
    <location>
        <begin position="12"/>
        <end position="30"/>
    </location>
</feature>
<dbReference type="AlphaFoldDB" id="A0A9D1G8F6"/>
<gene>
    <name evidence="3" type="ORF">IAD04_02350</name>
</gene>
<keyword evidence="1" id="KW-1133">Transmembrane helix</keyword>
<evidence type="ECO:0000256" key="1">
    <source>
        <dbReference type="SAM" id="Phobius"/>
    </source>
</evidence>
<dbReference type="EMBL" id="DVKI01000075">
    <property type="protein sequence ID" value="HIT17205.1"/>
    <property type="molecule type" value="Genomic_DNA"/>
</dbReference>
<proteinExistence type="predicted"/>
<dbReference type="Proteomes" id="UP000886893">
    <property type="component" value="Unassembled WGS sequence"/>
</dbReference>
<sequence length="338" mass="38222">MIQLNKKAKKIVLIAIPLIAILIIATILIGKNNKKEVANNEPQETVLQQQANVYLASTKDHTLVPLTIKFNQKDTLGENLLMVLSLIKENSAICNDTFQGLIPEEAKINQLTLDDQNVLTIDFDEGFFEYDEKNEVALLESITWTMTEFDEVEGVSLTLNQEPILKMPRRQTPVASLLTRDMGINNLLVTSTPDILGSTRILSYYTKTIDNVDYIIPVTQYVQNQEELSIYDLTIEKLLEKPSITTRLKVVDCLQDIQLEASSTLTDQILEVTLNEKALFDENSVQADIYEVILASMNLYDEVENVSFIINEVETPVSGLEESESFSVQSIIFNEYYI</sequence>